<evidence type="ECO:0000313" key="3">
    <source>
        <dbReference type="Proteomes" id="UP000009071"/>
    </source>
</evidence>
<keyword evidence="3" id="KW-1185">Reference proteome</keyword>
<proteinExistence type="predicted"/>
<dbReference type="HOGENOM" id="CLU_2842649_0_0_7"/>
<evidence type="ECO:0000256" key="1">
    <source>
        <dbReference type="SAM" id="MobiDB-lite"/>
    </source>
</evidence>
<sequence>MSQALEKPYVHPRRATLERDQARGTKAPGQGERPRKGAYRANPGGVRAGGEVGRTGQVQESNGAE</sequence>
<dbReference type="EMBL" id="AP010904">
    <property type="protein sequence ID" value="BAH73586.1"/>
    <property type="molecule type" value="Genomic_DNA"/>
</dbReference>
<feature type="compositionally biased region" description="Polar residues" evidence="1">
    <location>
        <begin position="56"/>
        <end position="65"/>
    </location>
</feature>
<protein>
    <submittedName>
        <fullName evidence="2">Uncharacterized protein</fullName>
    </submittedName>
</protein>
<accession>C4XTS1</accession>
<name>C4XTS1_SOLM1</name>
<dbReference type="AlphaFoldDB" id="C4XTS1"/>
<reference evidence="2 3" key="1">
    <citation type="journal article" date="2009" name="Genome Res.">
        <title>Whole genome sequence of Desulfovibrio magneticus strain RS-1 revealed common gene clusters in magnetotactic bacteria.</title>
        <authorList>
            <person name="Nakazawa H."/>
            <person name="Arakaki A."/>
            <person name="Narita-Yamada S."/>
            <person name="Yashiro I."/>
            <person name="Jinno K."/>
            <person name="Aoki N."/>
            <person name="Tsuruyama A."/>
            <person name="Okamura Y."/>
            <person name="Tanikawa S."/>
            <person name="Fujita N."/>
            <person name="Takeyama H."/>
            <person name="Matsunaga T."/>
        </authorList>
    </citation>
    <scope>NUCLEOTIDE SEQUENCE [LARGE SCALE GENOMIC DNA]</scope>
    <source>
        <strain evidence="3">ATCC 700980 / DSM 13731 / RS-1</strain>
    </source>
</reference>
<gene>
    <name evidence="2" type="ordered locus">DMR_00950</name>
</gene>
<dbReference type="KEGG" id="dma:DMR_00950"/>
<evidence type="ECO:0000313" key="2">
    <source>
        <dbReference type="EMBL" id="BAH73586.1"/>
    </source>
</evidence>
<dbReference type="Proteomes" id="UP000009071">
    <property type="component" value="Chromosome"/>
</dbReference>
<feature type="region of interest" description="Disordered" evidence="1">
    <location>
        <begin position="1"/>
        <end position="65"/>
    </location>
</feature>
<organism evidence="2 3">
    <name type="scientific">Solidesulfovibrio magneticus (strain ATCC 700980 / DSM 13731 / RS-1)</name>
    <name type="common">Desulfovibrio magneticus</name>
    <dbReference type="NCBI Taxonomy" id="573370"/>
    <lineage>
        <taxon>Bacteria</taxon>
        <taxon>Pseudomonadati</taxon>
        <taxon>Thermodesulfobacteriota</taxon>
        <taxon>Desulfovibrionia</taxon>
        <taxon>Desulfovibrionales</taxon>
        <taxon>Desulfovibrionaceae</taxon>
        <taxon>Solidesulfovibrio</taxon>
    </lineage>
</organism>